<name>A0ABQ4WPE9_9ASTR</name>
<evidence type="ECO:0000259" key="1">
    <source>
        <dbReference type="Pfam" id="PF07727"/>
    </source>
</evidence>
<reference evidence="2" key="2">
    <citation type="submission" date="2022-01" db="EMBL/GenBank/DDBJ databases">
        <authorList>
            <person name="Yamashiro T."/>
            <person name="Shiraishi A."/>
            <person name="Satake H."/>
            <person name="Nakayama K."/>
        </authorList>
    </citation>
    <scope>NUCLEOTIDE SEQUENCE</scope>
</reference>
<proteinExistence type="predicted"/>
<evidence type="ECO:0000313" key="3">
    <source>
        <dbReference type="Proteomes" id="UP001151760"/>
    </source>
</evidence>
<dbReference type="InterPro" id="IPR013103">
    <property type="entry name" value="RVT_2"/>
</dbReference>
<comment type="caution">
    <text evidence="2">The sequence shown here is derived from an EMBL/GenBank/DDBJ whole genome shotgun (WGS) entry which is preliminary data.</text>
</comment>
<sequence>MTFGQINSRIDLTYAPSTITTQQPTERKLDLLFEAMYDDYSGGQPSAALRTVPAAQAHQLFRGYHEEEGIDFEESFAPVAKMEAIKIFLAYVAHKSFIVFQMDVKTSFLHVKVSTKGMVYVDDIIFGSTNPRFSNVDYAGCKYTLKSASGGAQILGEKLVSWSLKNKSVGLFVQHREGEICCLCLLAVPSPLGALKTDYQLADLSFTKALVIDSKYYWLVALVHAQLVYS</sequence>
<protein>
    <submittedName>
        <fullName evidence="2">Retrovirus-related pol polyprotein from transposon TNT 1-94</fullName>
    </submittedName>
</protein>
<organism evidence="2 3">
    <name type="scientific">Tanacetum coccineum</name>
    <dbReference type="NCBI Taxonomy" id="301880"/>
    <lineage>
        <taxon>Eukaryota</taxon>
        <taxon>Viridiplantae</taxon>
        <taxon>Streptophyta</taxon>
        <taxon>Embryophyta</taxon>
        <taxon>Tracheophyta</taxon>
        <taxon>Spermatophyta</taxon>
        <taxon>Magnoliopsida</taxon>
        <taxon>eudicotyledons</taxon>
        <taxon>Gunneridae</taxon>
        <taxon>Pentapetalae</taxon>
        <taxon>asterids</taxon>
        <taxon>campanulids</taxon>
        <taxon>Asterales</taxon>
        <taxon>Asteraceae</taxon>
        <taxon>Asteroideae</taxon>
        <taxon>Anthemideae</taxon>
        <taxon>Anthemidinae</taxon>
        <taxon>Tanacetum</taxon>
    </lineage>
</organism>
<accession>A0ABQ4WPE9</accession>
<dbReference type="Proteomes" id="UP001151760">
    <property type="component" value="Unassembled WGS sequence"/>
</dbReference>
<evidence type="ECO:0000313" key="2">
    <source>
        <dbReference type="EMBL" id="GJS54780.1"/>
    </source>
</evidence>
<feature type="domain" description="Reverse transcriptase Ty1/copia-type" evidence="1">
    <location>
        <begin position="57"/>
        <end position="123"/>
    </location>
</feature>
<reference evidence="2" key="1">
    <citation type="journal article" date="2022" name="Int. J. Mol. Sci.">
        <title>Draft Genome of Tanacetum Coccineum: Genomic Comparison of Closely Related Tanacetum-Family Plants.</title>
        <authorList>
            <person name="Yamashiro T."/>
            <person name="Shiraishi A."/>
            <person name="Nakayama K."/>
            <person name="Satake H."/>
        </authorList>
    </citation>
    <scope>NUCLEOTIDE SEQUENCE</scope>
</reference>
<keyword evidence="3" id="KW-1185">Reference proteome</keyword>
<dbReference type="EMBL" id="BQNB010008823">
    <property type="protein sequence ID" value="GJS54780.1"/>
    <property type="molecule type" value="Genomic_DNA"/>
</dbReference>
<gene>
    <name evidence="2" type="ORF">Tco_0628142</name>
</gene>
<dbReference type="Pfam" id="PF07727">
    <property type="entry name" value="RVT_2"/>
    <property type="match status" value="1"/>
</dbReference>